<evidence type="ECO:0000259" key="1">
    <source>
        <dbReference type="PROSITE" id="PS51462"/>
    </source>
</evidence>
<accession>A0A9W4T448</accession>
<dbReference type="PROSITE" id="PS51462">
    <property type="entry name" value="NUDIX"/>
    <property type="match status" value="1"/>
</dbReference>
<dbReference type="Pfam" id="PF00293">
    <property type="entry name" value="NUDIX"/>
    <property type="match status" value="1"/>
</dbReference>
<dbReference type="EMBL" id="CAMKVN010007844">
    <property type="protein sequence ID" value="CAI2191913.1"/>
    <property type="molecule type" value="Genomic_DNA"/>
</dbReference>
<dbReference type="InterPro" id="IPR015797">
    <property type="entry name" value="NUDIX_hydrolase-like_dom_sf"/>
</dbReference>
<dbReference type="InterPro" id="IPR000086">
    <property type="entry name" value="NUDIX_hydrolase_dom"/>
</dbReference>
<keyword evidence="3" id="KW-1185">Reference proteome</keyword>
<protein>
    <submittedName>
        <fullName evidence="2">5658_t:CDS:1</fullName>
    </submittedName>
</protein>
<proteinExistence type="predicted"/>
<gene>
    <name evidence="2" type="ORF">FWILDA_LOCUS15311</name>
</gene>
<dbReference type="Gene3D" id="3.90.79.10">
    <property type="entry name" value="Nucleoside Triphosphate Pyrophosphohydrolase"/>
    <property type="match status" value="1"/>
</dbReference>
<reference evidence="2" key="1">
    <citation type="submission" date="2022-08" db="EMBL/GenBank/DDBJ databases">
        <authorList>
            <person name="Kallberg Y."/>
            <person name="Tangrot J."/>
            <person name="Rosling A."/>
        </authorList>
    </citation>
    <scope>NUCLEOTIDE SEQUENCE</scope>
    <source>
        <strain evidence="2">Wild A</strain>
    </source>
</reference>
<dbReference type="OrthoDB" id="2428242at2759"/>
<feature type="non-terminal residue" evidence="2">
    <location>
        <position position="142"/>
    </location>
</feature>
<organism evidence="2 3">
    <name type="scientific">Funneliformis geosporum</name>
    <dbReference type="NCBI Taxonomy" id="1117311"/>
    <lineage>
        <taxon>Eukaryota</taxon>
        <taxon>Fungi</taxon>
        <taxon>Fungi incertae sedis</taxon>
        <taxon>Mucoromycota</taxon>
        <taxon>Glomeromycotina</taxon>
        <taxon>Glomeromycetes</taxon>
        <taxon>Glomerales</taxon>
        <taxon>Glomeraceae</taxon>
        <taxon>Funneliformis</taxon>
    </lineage>
</organism>
<comment type="caution">
    <text evidence="2">The sequence shown here is derived from an EMBL/GenBank/DDBJ whole genome shotgun (WGS) entry which is preliminary data.</text>
</comment>
<dbReference type="AlphaFoldDB" id="A0A9W4T448"/>
<sequence length="142" mass="16544">ERIFNKYQPIVTEDSQKEITIQKRPKYVLGILYNNKGIYLSKRIDPKKEMYNLWQTVCRKIEMGESSMTAIIREIVEETGIQLDKEHLEYILNDPTYNCDNTSMGVSTTALKNEIDINTRIQIIAKLIELTHFGEGPGVEWF</sequence>
<feature type="domain" description="Nudix hydrolase" evidence="1">
    <location>
        <begin position="23"/>
        <end position="142"/>
    </location>
</feature>
<dbReference type="Proteomes" id="UP001153678">
    <property type="component" value="Unassembled WGS sequence"/>
</dbReference>
<dbReference type="SUPFAM" id="SSF55811">
    <property type="entry name" value="Nudix"/>
    <property type="match status" value="1"/>
</dbReference>
<name>A0A9W4T448_9GLOM</name>
<evidence type="ECO:0000313" key="2">
    <source>
        <dbReference type="EMBL" id="CAI2191913.1"/>
    </source>
</evidence>
<evidence type="ECO:0000313" key="3">
    <source>
        <dbReference type="Proteomes" id="UP001153678"/>
    </source>
</evidence>